<accession>A0A8T1QU33</accession>
<proteinExistence type="predicted"/>
<keyword evidence="1" id="KW-0697">Rotamase</keyword>
<keyword evidence="1" id="KW-0413">Isomerase</keyword>
<protein>
    <recommendedName>
        <fullName evidence="1">peptidylprolyl isomerase</fullName>
        <ecNumber evidence="1">5.2.1.8</ecNumber>
    </recommendedName>
</protein>
<dbReference type="PROSITE" id="PS50059">
    <property type="entry name" value="FKBP_PPIASE"/>
    <property type="match status" value="1"/>
</dbReference>
<dbReference type="EMBL" id="CM031812">
    <property type="protein sequence ID" value="KAG6657512.1"/>
    <property type="molecule type" value="Genomic_DNA"/>
</dbReference>
<dbReference type="InterPro" id="IPR044183">
    <property type="entry name" value="PNSL4/FKBP13-like"/>
</dbReference>
<sequence length="204" mass="21379">MAVSVLNVKTPNLHSLQSFNRKSFFSTKLTSSSPNSLSSLCSGSSRACFSNVVNAKLSITSNSAIKNRVFDVGVGILAASVLAFSPLDADATRIEYYATVGEPLCELNFVRSGLGYCDVSVGPGAEAPYAELIDVIKGLDQGILGGEGVPPMHVGGKRKLHIPPELAYGPEPAGCFSGDCNVPGNATLLYDINFVGIYSGNRSK</sequence>
<dbReference type="InterPro" id="IPR001179">
    <property type="entry name" value="PPIase_FKBP_dom"/>
</dbReference>
<evidence type="ECO:0000259" key="2">
    <source>
        <dbReference type="PROSITE" id="PS50059"/>
    </source>
</evidence>
<evidence type="ECO:0000313" key="4">
    <source>
        <dbReference type="Proteomes" id="UP000811609"/>
    </source>
</evidence>
<keyword evidence="4" id="KW-1185">Reference proteome</keyword>
<dbReference type="Pfam" id="PF00254">
    <property type="entry name" value="FKBP_C"/>
    <property type="match status" value="1"/>
</dbReference>
<gene>
    <name evidence="3" type="ORF">CIPAW_04G095600</name>
</gene>
<dbReference type="EC" id="5.2.1.8" evidence="1"/>
<dbReference type="GO" id="GO:0003755">
    <property type="term" value="F:peptidyl-prolyl cis-trans isomerase activity"/>
    <property type="evidence" value="ECO:0007669"/>
    <property type="project" value="UniProtKB-KW"/>
</dbReference>
<reference evidence="3" key="1">
    <citation type="submission" date="2020-12" db="EMBL/GenBank/DDBJ databases">
        <title>WGS assembly of Carya illinoinensis cv. Pawnee.</title>
        <authorList>
            <person name="Platts A."/>
            <person name="Shu S."/>
            <person name="Wright S."/>
            <person name="Barry K."/>
            <person name="Edger P."/>
            <person name="Pires J.C."/>
            <person name="Schmutz J."/>
        </authorList>
    </citation>
    <scope>NUCLEOTIDE SEQUENCE</scope>
    <source>
        <tissue evidence="3">Leaf</tissue>
    </source>
</reference>
<dbReference type="PANTHER" id="PTHR47833">
    <property type="entry name" value="PHOTOSYNTHETIC NDH SUBUNIT OF LUMENAL LOCATION 4, CHLOROPLASTIC"/>
    <property type="match status" value="1"/>
</dbReference>
<feature type="domain" description="PPIase FKBP-type" evidence="2">
    <location>
        <begin position="89"/>
        <end position="198"/>
    </location>
</feature>
<dbReference type="PANTHER" id="PTHR47833:SF1">
    <property type="entry name" value="PHOTOSYNTHETIC NDH SUBUNIT OF LUMENAL LOCATION 4, CHLOROPLASTIC"/>
    <property type="match status" value="1"/>
</dbReference>
<comment type="catalytic activity">
    <reaction evidence="1">
        <text>[protein]-peptidylproline (omega=180) = [protein]-peptidylproline (omega=0)</text>
        <dbReference type="Rhea" id="RHEA:16237"/>
        <dbReference type="Rhea" id="RHEA-COMP:10747"/>
        <dbReference type="Rhea" id="RHEA-COMP:10748"/>
        <dbReference type="ChEBI" id="CHEBI:83833"/>
        <dbReference type="ChEBI" id="CHEBI:83834"/>
        <dbReference type="EC" id="5.2.1.8"/>
    </reaction>
</comment>
<comment type="caution">
    <text evidence="3">The sequence shown here is derived from an EMBL/GenBank/DDBJ whole genome shotgun (WGS) entry which is preliminary data.</text>
</comment>
<organism evidence="3 4">
    <name type="scientific">Carya illinoinensis</name>
    <name type="common">Pecan</name>
    <dbReference type="NCBI Taxonomy" id="32201"/>
    <lineage>
        <taxon>Eukaryota</taxon>
        <taxon>Viridiplantae</taxon>
        <taxon>Streptophyta</taxon>
        <taxon>Embryophyta</taxon>
        <taxon>Tracheophyta</taxon>
        <taxon>Spermatophyta</taxon>
        <taxon>Magnoliopsida</taxon>
        <taxon>eudicotyledons</taxon>
        <taxon>Gunneridae</taxon>
        <taxon>Pentapetalae</taxon>
        <taxon>rosids</taxon>
        <taxon>fabids</taxon>
        <taxon>Fagales</taxon>
        <taxon>Juglandaceae</taxon>
        <taxon>Carya</taxon>
    </lineage>
</organism>
<evidence type="ECO:0000313" key="3">
    <source>
        <dbReference type="EMBL" id="KAG6657512.1"/>
    </source>
</evidence>
<evidence type="ECO:0000256" key="1">
    <source>
        <dbReference type="PROSITE-ProRule" id="PRU00277"/>
    </source>
</evidence>
<dbReference type="Proteomes" id="UP000811609">
    <property type="component" value="Chromosome 4"/>
</dbReference>
<name>A0A8T1QU33_CARIL</name>
<dbReference type="GO" id="GO:0009507">
    <property type="term" value="C:chloroplast"/>
    <property type="evidence" value="ECO:0007669"/>
    <property type="project" value="InterPro"/>
</dbReference>
<dbReference type="AlphaFoldDB" id="A0A8T1QU33"/>